<name>A0A0C3DZU1_9AGAM</name>
<reference evidence="2" key="2">
    <citation type="submission" date="2015-01" db="EMBL/GenBank/DDBJ databases">
        <title>Evolutionary Origins and Diversification of the Mycorrhizal Mutualists.</title>
        <authorList>
            <consortium name="DOE Joint Genome Institute"/>
            <consortium name="Mycorrhizal Genomics Consortium"/>
            <person name="Kohler A."/>
            <person name="Kuo A."/>
            <person name="Nagy L.G."/>
            <person name="Floudas D."/>
            <person name="Copeland A."/>
            <person name="Barry K.W."/>
            <person name="Cichocki N."/>
            <person name="Veneault-Fourrey C."/>
            <person name="LaButti K."/>
            <person name="Lindquist E.A."/>
            <person name="Lipzen A."/>
            <person name="Lundell T."/>
            <person name="Morin E."/>
            <person name="Murat C."/>
            <person name="Riley R."/>
            <person name="Ohm R."/>
            <person name="Sun H."/>
            <person name="Tunlid A."/>
            <person name="Henrissat B."/>
            <person name="Grigoriev I.V."/>
            <person name="Hibbett D.S."/>
            <person name="Martin F."/>
        </authorList>
    </citation>
    <scope>NUCLEOTIDE SEQUENCE [LARGE SCALE GENOMIC DNA]</scope>
    <source>
        <strain evidence="2">Foug A</strain>
    </source>
</reference>
<evidence type="ECO:0000313" key="1">
    <source>
        <dbReference type="EMBL" id="KIM61386.1"/>
    </source>
</evidence>
<protein>
    <submittedName>
        <fullName evidence="1">Uncharacterized protein</fullName>
    </submittedName>
</protein>
<accession>A0A0C3DZU1</accession>
<proteinExistence type="predicted"/>
<evidence type="ECO:0000313" key="2">
    <source>
        <dbReference type="Proteomes" id="UP000053989"/>
    </source>
</evidence>
<dbReference type="EMBL" id="KN822052">
    <property type="protein sequence ID" value="KIM61386.1"/>
    <property type="molecule type" value="Genomic_DNA"/>
</dbReference>
<sequence length="51" mass="5476">MTTGSVIPAVATGDSSLWNNQQIPPISNWSLEHPTGLCIFLVYSGKCLQSL</sequence>
<dbReference type="HOGENOM" id="CLU_3107772_0_0_1"/>
<keyword evidence="2" id="KW-1185">Reference proteome</keyword>
<reference evidence="1 2" key="1">
    <citation type="submission" date="2014-04" db="EMBL/GenBank/DDBJ databases">
        <authorList>
            <consortium name="DOE Joint Genome Institute"/>
            <person name="Kuo A."/>
            <person name="Kohler A."/>
            <person name="Nagy L.G."/>
            <person name="Floudas D."/>
            <person name="Copeland A."/>
            <person name="Barry K.W."/>
            <person name="Cichocki N."/>
            <person name="Veneault-Fourrey C."/>
            <person name="LaButti K."/>
            <person name="Lindquist E.A."/>
            <person name="Lipzen A."/>
            <person name="Lundell T."/>
            <person name="Morin E."/>
            <person name="Murat C."/>
            <person name="Sun H."/>
            <person name="Tunlid A."/>
            <person name="Henrissat B."/>
            <person name="Grigoriev I.V."/>
            <person name="Hibbett D.S."/>
            <person name="Martin F."/>
            <person name="Nordberg H.P."/>
            <person name="Cantor M.N."/>
            <person name="Hua S.X."/>
        </authorList>
    </citation>
    <scope>NUCLEOTIDE SEQUENCE [LARGE SCALE GENOMIC DNA]</scope>
    <source>
        <strain evidence="1 2">Foug A</strain>
    </source>
</reference>
<dbReference type="InParanoid" id="A0A0C3DZU1"/>
<gene>
    <name evidence="1" type="ORF">SCLCIDRAFT_25872</name>
</gene>
<organism evidence="1 2">
    <name type="scientific">Scleroderma citrinum Foug A</name>
    <dbReference type="NCBI Taxonomy" id="1036808"/>
    <lineage>
        <taxon>Eukaryota</taxon>
        <taxon>Fungi</taxon>
        <taxon>Dikarya</taxon>
        <taxon>Basidiomycota</taxon>
        <taxon>Agaricomycotina</taxon>
        <taxon>Agaricomycetes</taxon>
        <taxon>Agaricomycetidae</taxon>
        <taxon>Boletales</taxon>
        <taxon>Sclerodermatineae</taxon>
        <taxon>Sclerodermataceae</taxon>
        <taxon>Scleroderma</taxon>
    </lineage>
</organism>
<dbReference type="AlphaFoldDB" id="A0A0C3DZU1"/>
<dbReference type="Proteomes" id="UP000053989">
    <property type="component" value="Unassembled WGS sequence"/>
</dbReference>